<dbReference type="Gene3D" id="3.40.630.30">
    <property type="match status" value="1"/>
</dbReference>
<feature type="domain" description="N-acetyltransferase" evidence="1">
    <location>
        <begin position="7"/>
        <end position="155"/>
    </location>
</feature>
<dbReference type="Proteomes" id="UP000504882">
    <property type="component" value="Unassembled WGS sequence"/>
</dbReference>
<dbReference type="InterPro" id="IPR000182">
    <property type="entry name" value="GNAT_dom"/>
</dbReference>
<dbReference type="EMBL" id="SMNA01000002">
    <property type="protein sequence ID" value="TDE97639.1"/>
    <property type="molecule type" value="Genomic_DNA"/>
</dbReference>
<dbReference type="InterPro" id="IPR016181">
    <property type="entry name" value="Acyl_CoA_acyltransferase"/>
</dbReference>
<reference evidence="2 3" key="1">
    <citation type="submission" date="2019-03" db="EMBL/GenBank/DDBJ databases">
        <title>Genomic features of bacteria from cold environments.</title>
        <authorList>
            <person name="Shen L."/>
        </authorList>
    </citation>
    <scope>NUCLEOTIDE SEQUENCE [LARGE SCALE GENOMIC DNA]</scope>
    <source>
        <strain evidence="3">T3246-1</strain>
    </source>
</reference>
<gene>
    <name evidence="2" type="ORF">EXU48_05560</name>
</gene>
<dbReference type="SUPFAM" id="SSF55729">
    <property type="entry name" value="Acyl-CoA N-acyltransferases (Nat)"/>
    <property type="match status" value="1"/>
</dbReference>
<dbReference type="PROSITE" id="PS51186">
    <property type="entry name" value="GNAT"/>
    <property type="match status" value="1"/>
</dbReference>
<comment type="caution">
    <text evidence="2">The sequence shown here is derived from an EMBL/GenBank/DDBJ whole genome shotgun (WGS) entry which is preliminary data.</text>
</comment>
<dbReference type="Pfam" id="PF00583">
    <property type="entry name" value="Acetyltransf_1"/>
    <property type="match status" value="1"/>
</dbReference>
<evidence type="ECO:0000313" key="2">
    <source>
        <dbReference type="EMBL" id="TDE97639.1"/>
    </source>
</evidence>
<evidence type="ECO:0000313" key="3">
    <source>
        <dbReference type="Proteomes" id="UP000504882"/>
    </source>
</evidence>
<proteinExistence type="predicted"/>
<accession>A0ABY2E7X5</accession>
<evidence type="ECO:0000259" key="1">
    <source>
        <dbReference type="PROSITE" id="PS51186"/>
    </source>
</evidence>
<keyword evidence="3" id="KW-1185">Reference proteome</keyword>
<organism evidence="2 3">
    <name type="scientific">Occultella glacieicola</name>
    <dbReference type="NCBI Taxonomy" id="2518684"/>
    <lineage>
        <taxon>Bacteria</taxon>
        <taxon>Bacillati</taxon>
        <taxon>Actinomycetota</taxon>
        <taxon>Actinomycetes</taxon>
        <taxon>Micrococcales</taxon>
        <taxon>Ruaniaceae</taxon>
        <taxon>Occultella</taxon>
    </lineage>
</organism>
<dbReference type="CDD" id="cd04301">
    <property type="entry name" value="NAT_SF"/>
    <property type="match status" value="1"/>
</dbReference>
<sequence length="159" mass="17336">MSLGTGVTIRAMRRAELPAAAEVYLDARHAAGAAFPPSVHSDREVRAWVRSWDLSEDLVLGCFGRDGRLQGFAWVSADHLEGLYVDPRVQGSGVGSALLAKVKQVCPEGFDLWAFVTNTAALRFYAAHGLVEVQRTDGAGNEERAPDLRMAWRLERPSG</sequence>
<protein>
    <submittedName>
        <fullName evidence="2">GNAT family N-acetyltransferase</fullName>
    </submittedName>
</protein>
<name>A0ABY2E7X5_9MICO</name>